<keyword evidence="4 9" id="KW-0645">Protease</keyword>
<dbReference type="InterPro" id="IPR027268">
    <property type="entry name" value="Peptidase_M4/M1_CTD_sf"/>
</dbReference>
<evidence type="ECO:0000256" key="9">
    <source>
        <dbReference type="RuleBase" id="RU364040"/>
    </source>
</evidence>
<dbReference type="InterPro" id="IPR034016">
    <property type="entry name" value="M1_APN-typ"/>
</dbReference>
<dbReference type="Pfam" id="PF17900">
    <property type="entry name" value="Peptidase_M1_N"/>
    <property type="match status" value="1"/>
</dbReference>
<dbReference type="CDD" id="cd09601">
    <property type="entry name" value="M1_APN-Q_like"/>
    <property type="match status" value="1"/>
</dbReference>
<dbReference type="Pfam" id="PF11838">
    <property type="entry name" value="ERAP1_C"/>
    <property type="match status" value="1"/>
</dbReference>
<feature type="domain" description="Aminopeptidase N-like N-terminal" evidence="12">
    <location>
        <begin position="14"/>
        <end position="197"/>
    </location>
</feature>
<evidence type="ECO:0000256" key="4">
    <source>
        <dbReference type="ARBA" id="ARBA00022670"/>
    </source>
</evidence>
<evidence type="ECO:0000313" key="13">
    <source>
        <dbReference type="EMBL" id="AUW94918.1"/>
    </source>
</evidence>
<organism evidence="13 14">
    <name type="scientific">Sulfobacillus thermotolerans</name>
    <dbReference type="NCBI Taxonomy" id="338644"/>
    <lineage>
        <taxon>Bacteria</taxon>
        <taxon>Bacillati</taxon>
        <taxon>Bacillota</taxon>
        <taxon>Clostridia</taxon>
        <taxon>Eubacteriales</taxon>
        <taxon>Clostridiales Family XVII. Incertae Sedis</taxon>
        <taxon>Sulfobacillus</taxon>
    </lineage>
</organism>
<dbReference type="PANTHER" id="PTHR11533:SF174">
    <property type="entry name" value="PUROMYCIN-SENSITIVE AMINOPEPTIDASE-RELATED"/>
    <property type="match status" value="1"/>
</dbReference>
<keyword evidence="14" id="KW-1185">Reference proteome</keyword>
<evidence type="ECO:0000256" key="5">
    <source>
        <dbReference type="ARBA" id="ARBA00022723"/>
    </source>
</evidence>
<gene>
    <name evidence="13" type="ORF">BXT84_13950</name>
</gene>
<evidence type="ECO:0000259" key="10">
    <source>
        <dbReference type="Pfam" id="PF01433"/>
    </source>
</evidence>
<evidence type="ECO:0000256" key="3">
    <source>
        <dbReference type="ARBA" id="ARBA00022438"/>
    </source>
</evidence>
<keyword evidence="7 9" id="KW-0862">Zinc</keyword>
<keyword evidence="8 9" id="KW-0482">Metalloprotease</keyword>
<keyword evidence="6 9" id="KW-0378">Hydrolase</keyword>
<evidence type="ECO:0000259" key="12">
    <source>
        <dbReference type="Pfam" id="PF17900"/>
    </source>
</evidence>
<feature type="domain" description="Peptidase M1 membrane alanine aminopeptidase" evidence="10">
    <location>
        <begin position="232"/>
        <end position="448"/>
    </location>
</feature>
<dbReference type="Gene3D" id="1.25.50.20">
    <property type="match status" value="1"/>
</dbReference>
<reference evidence="13 14" key="1">
    <citation type="journal article" date="2019" name="Sci. Rep.">
        <title>Sulfobacillus thermotolerans: new insights into resistance and metabolic capacities of acidophilic chemolithotrophs.</title>
        <authorList>
            <person name="Panyushkina A.E."/>
            <person name="Babenko V.V."/>
            <person name="Nikitina A.S."/>
            <person name="Selezneva O.V."/>
            <person name="Tsaplina I.A."/>
            <person name="Letarova M.A."/>
            <person name="Kostryukova E.S."/>
            <person name="Letarov A.V."/>
        </authorList>
    </citation>
    <scope>NUCLEOTIDE SEQUENCE [LARGE SCALE GENOMIC DNA]</scope>
    <source>
        <strain evidence="13 14">Kr1</strain>
    </source>
</reference>
<dbReference type="PANTHER" id="PTHR11533">
    <property type="entry name" value="PROTEASE M1 ZINC METALLOPROTEASE"/>
    <property type="match status" value="1"/>
</dbReference>
<dbReference type="SUPFAM" id="SSF55486">
    <property type="entry name" value="Metalloproteases ('zincins'), catalytic domain"/>
    <property type="match status" value="1"/>
</dbReference>
<comment type="cofactor">
    <cofactor evidence="9">
        <name>Zn(2+)</name>
        <dbReference type="ChEBI" id="CHEBI:29105"/>
    </cofactor>
    <text evidence="9">Binds 1 zinc ion per subunit.</text>
</comment>
<protein>
    <recommendedName>
        <fullName evidence="9">Aminopeptidase</fullName>
        <ecNumber evidence="9">3.4.11.-</ecNumber>
    </recommendedName>
</protein>
<evidence type="ECO:0000259" key="11">
    <source>
        <dbReference type="Pfam" id="PF11838"/>
    </source>
</evidence>
<dbReference type="SUPFAM" id="SSF63737">
    <property type="entry name" value="Leukotriene A4 hydrolase N-terminal domain"/>
    <property type="match status" value="1"/>
</dbReference>
<evidence type="ECO:0000256" key="7">
    <source>
        <dbReference type="ARBA" id="ARBA00022833"/>
    </source>
</evidence>
<dbReference type="EC" id="3.4.11.-" evidence="9"/>
<name>A0ABM6RTY2_9FIRM</name>
<dbReference type="Pfam" id="PF01433">
    <property type="entry name" value="Peptidase_M1"/>
    <property type="match status" value="1"/>
</dbReference>
<evidence type="ECO:0000256" key="6">
    <source>
        <dbReference type="ARBA" id="ARBA00022801"/>
    </source>
</evidence>
<dbReference type="InterPro" id="IPR014782">
    <property type="entry name" value="Peptidase_M1_dom"/>
</dbReference>
<proteinExistence type="inferred from homology"/>
<dbReference type="InterPro" id="IPR024571">
    <property type="entry name" value="ERAP1-like_C_dom"/>
</dbReference>
<sequence length="849" mass="95309">MAEQLPYRLPRTVVPHRYQLEFHPNLSQGVFWGRAEIAIEVLTPTQDIVLNAVNLTLENVVVHAEEPGKSWPASVAYKKEEEQAVLRVSAPLASGTWTLSLEFRGVLGNDLRGFYRTTVKGTNGDEIIASTQCESTDARRIFPCWDEPDFKATFAITMVVPEPLTVLSNAHETSSVPDAPGMKRVSFAETMPMSTYLVALVVGPLELTVPRTVRDVPVRIAARPEFMHLTRYAHQAAVDALAFFESYFNIPYPADKLDHVAIPDFAAGAMENLGCVTYREEALLLDENQASAMEKMQVVSTIAHETAHMWFGDMVTMRWWNGLWLNEAFATFMQMLATDALHPEWNIWTHFGLGRAHAFAVDGLASTRPIEYPVGPPSEAWAMFDVLTYEKGGSVLRMMEQYLGPEMFRQGVTTYLNQHRFGNTETGDLWQALGEVSGQPIRDVMDSWVFQPGYPLVQAVFSQDRVLTLSQKPFRYQGAGSGTWQVPVVLGIHQQDGTHDTRNVLLGPDPLTMTLPDNTAWVLVNQGGWGFYRVAYDAALWQRLTQAFGSLTPLERLSIVDDVWAGVLADEIPVTQAIQLWRTMKDERDPNVWNLVADHIGLLFSMADESGQQALQEFVRHIAHPVLAEVKWEGAPDEDVSQSRLRAVVIRLLGTLGADEAVRAKARQRFISYLEKSMSIAPDLLNAVVMVVADTGDEEQWEVMYQQFKDAATPQDAVRYLYALADFPDPLLAQRTFDLCLSSEVRVQDGSYAIGRALRNRHVRALVWDLVEEHWDALLAKYPPFMLQPLVTPVAAIVEERLASRTAAWLQSHPIPEAARQITQTLEFQGIHQALARRIHGHLSEWVRG</sequence>
<dbReference type="Gene3D" id="2.60.40.1730">
    <property type="entry name" value="tricorn interacting facor f3 domain"/>
    <property type="match status" value="1"/>
</dbReference>
<evidence type="ECO:0000256" key="1">
    <source>
        <dbReference type="ARBA" id="ARBA00000098"/>
    </source>
</evidence>
<keyword evidence="5 9" id="KW-0479">Metal-binding</keyword>
<accession>A0ABM6RTY2</accession>
<dbReference type="EMBL" id="CP019454">
    <property type="protein sequence ID" value="AUW94918.1"/>
    <property type="molecule type" value="Genomic_DNA"/>
</dbReference>
<keyword evidence="3 9" id="KW-0031">Aminopeptidase</keyword>
<dbReference type="Gene3D" id="2.60.40.1910">
    <property type="match status" value="1"/>
</dbReference>
<dbReference type="InterPro" id="IPR042097">
    <property type="entry name" value="Aminopeptidase_N-like_N_sf"/>
</dbReference>
<dbReference type="Gene3D" id="1.10.390.10">
    <property type="entry name" value="Neutral Protease Domain 2"/>
    <property type="match status" value="1"/>
</dbReference>
<comment type="catalytic activity">
    <reaction evidence="1">
        <text>Release of an N-terminal amino acid, Xaa-|-Yaa- from a peptide, amide or arylamide. Xaa is preferably Ala, but may be most amino acids including Pro (slow action). When a terminal hydrophobic residue is followed by a prolyl residue, the two may be released as an intact Xaa-Pro dipeptide.</text>
        <dbReference type="EC" id="3.4.11.2"/>
    </reaction>
</comment>
<dbReference type="InterPro" id="IPR001930">
    <property type="entry name" value="Peptidase_M1"/>
</dbReference>
<dbReference type="PRINTS" id="PR00756">
    <property type="entry name" value="ALADIPTASE"/>
</dbReference>
<comment type="similarity">
    <text evidence="2 9">Belongs to the peptidase M1 family.</text>
</comment>
<feature type="domain" description="ERAP1-like C-terminal" evidence="11">
    <location>
        <begin position="521"/>
        <end position="827"/>
    </location>
</feature>
<dbReference type="Proteomes" id="UP000325292">
    <property type="component" value="Chromosome"/>
</dbReference>
<evidence type="ECO:0000313" key="14">
    <source>
        <dbReference type="Proteomes" id="UP000325292"/>
    </source>
</evidence>
<evidence type="ECO:0000256" key="2">
    <source>
        <dbReference type="ARBA" id="ARBA00010136"/>
    </source>
</evidence>
<evidence type="ECO:0000256" key="8">
    <source>
        <dbReference type="ARBA" id="ARBA00023049"/>
    </source>
</evidence>
<dbReference type="InterPro" id="IPR045357">
    <property type="entry name" value="Aminopeptidase_N-like_N"/>
</dbReference>
<dbReference type="InterPro" id="IPR050344">
    <property type="entry name" value="Peptidase_M1_aminopeptidases"/>
</dbReference>